<dbReference type="AlphaFoldDB" id="A0A5B9ED42"/>
<reference evidence="2 3" key="1">
    <citation type="submission" date="2019-08" db="EMBL/GenBank/DDBJ databases">
        <title>Complete genome sequence of Terriglobus albidus strain ORNL.</title>
        <authorList>
            <person name="Podar M."/>
        </authorList>
    </citation>
    <scope>NUCLEOTIDE SEQUENCE [LARGE SCALE GENOMIC DNA]</scope>
    <source>
        <strain evidence="2 3">ORNL</strain>
    </source>
</reference>
<dbReference type="PANTHER" id="PTHR30565">
    <property type="entry name" value="PROTEIN YCIF"/>
    <property type="match status" value="1"/>
</dbReference>
<keyword evidence="3" id="KW-1185">Reference proteome</keyword>
<dbReference type="InterPro" id="IPR009078">
    <property type="entry name" value="Ferritin-like_SF"/>
</dbReference>
<feature type="compositionally biased region" description="Acidic residues" evidence="1">
    <location>
        <begin position="163"/>
        <end position="181"/>
    </location>
</feature>
<evidence type="ECO:0000256" key="1">
    <source>
        <dbReference type="SAM" id="MobiDB-lite"/>
    </source>
</evidence>
<dbReference type="Gene3D" id="1.20.1260.10">
    <property type="match status" value="1"/>
</dbReference>
<dbReference type="RefSeq" id="WP_147649252.1">
    <property type="nucleotide sequence ID" value="NZ_CP042806.1"/>
</dbReference>
<dbReference type="PANTHER" id="PTHR30565:SF9">
    <property type="entry name" value="PROTEIN YCIF"/>
    <property type="match status" value="1"/>
</dbReference>
<accession>A0A5B9ED42</accession>
<proteinExistence type="predicted"/>
<dbReference type="Proteomes" id="UP000321820">
    <property type="component" value="Chromosome"/>
</dbReference>
<dbReference type="InterPro" id="IPR047114">
    <property type="entry name" value="YciF"/>
</dbReference>
<dbReference type="EMBL" id="CP042806">
    <property type="protein sequence ID" value="QEE29982.1"/>
    <property type="molecule type" value="Genomic_DNA"/>
</dbReference>
<protein>
    <submittedName>
        <fullName evidence="2">DUF892 family protein</fullName>
    </submittedName>
</protein>
<dbReference type="OrthoDB" id="9795056at2"/>
<dbReference type="SUPFAM" id="SSF47240">
    <property type="entry name" value="Ferritin-like"/>
    <property type="match status" value="1"/>
</dbReference>
<feature type="region of interest" description="Disordered" evidence="1">
    <location>
        <begin position="158"/>
        <end position="210"/>
    </location>
</feature>
<gene>
    <name evidence="2" type="ORF">FTW19_19565</name>
</gene>
<dbReference type="InterPro" id="IPR012347">
    <property type="entry name" value="Ferritin-like"/>
</dbReference>
<dbReference type="KEGG" id="talb:FTW19_19565"/>
<sequence length="210" mass="22784">MSLKEVLVEELKDLYSAESQLVKALPKIVKACEDNELAESINQHFEQTKGHVERLEQVFKQLGKKAAAKQCKGMEGLLKEGNEAIEEGEEAPFGDLMITGAALRVEHYEIAGYSAAIEIARGLGEDEVVDLLTLTLEEEEAASEKLLAMAKELIGEAAGLSQDEAELEDEDVETVSDEEGAGEASMTRKQTPHTSKTAPKKPSRGKSRAA</sequence>
<evidence type="ECO:0000313" key="3">
    <source>
        <dbReference type="Proteomes" id="UP000321820"/>
    </source>
</evidence>
<dbReference type="Pfam" id="PF05974">
    <property type="entry name" value="DUF892"/>
    <property type="match status" value="1"/>
</dbReference>
<dbReference type="InterPro" id="IPR010287">
    <property type="entry name" value="DUF892_YciF-like"/>
</dbReference>
<feature type="compositionally biased region" description="Polar residues" evidence="1">
    <location>
        <begin position="187"/>
        <end position="197"/>
    </location>
</feature>
<organism evidence="2 3">
    <name type="scientific">Terriglobus albidus</name>
    <dbReference type="NCBI Taxonomy" id="1592106"/>
    <lineage>
        <taxon>Bacteria</taxon>
        <taxon>Pseudomonadati</taxon>
        <taxon>Acidobacteriota</taxon>
        <taxon>Terriglobia</taxon>
        <taxon>Terriglobales</taxon>
        <taxon>Acidobacteriaceae</taxon>
        <taxon>Terriglobus</taxon>
    </lineage>
</organism>
<feature type="compositionally biased region" description="Basic residues" evidence="1">
    <location>
        <begin position="198"/>
        <end position="210"/>
    </location>
</feature>
<evidence type="ECO:0000313" key="2">
    <source>
        <dbReference type="EMBL" id="QEE29982.1"/>
    </source>
</evidence>
<name>A0A5B9ED42_9BACT</name>